<comment type="caution">
    <text evidence="1">The sequence shown here is derived from an EMBL/GenBank/DDBJ whole genome shotgun (WGS) entry which is preliminary data.</text>
</comment>
<name>A0ABV2HGQ1_9HYPH</name>
<organism evidence="1 2">
    <name type="scientific">Bartonella silvatica</name>
    <dbReference type="NCBI Taxonomy" id="357760"/>
    <lineage>
        <taxon>Bacteria</taxon>
        <taxon>Pseudomonadati</taxon>
        <taxon>Pseudomonadota</taxon>
        <taxon>Alphaproteobacteria</taxon>
        <taxon>Hyphomicrobiales</taxon>
        <taxon>Bartonellaceae</taxon>
        <taxon>Bartonella</taxon>
    </lineage>
</organism>
<proteinExistence type="predicted"/>
<evidence type="ECO:0000313" key="1">
    <source>
        <dbReference type="EMBL" id="MET3589629.1"/>
    </source>
</evidence>
<dbReference type="Proteomes" id="UP001549086">
    <property type="component" value="Unassembled WGS sequence"/>
</dbReference>
<sequence>MFINKSLLRSVLIITLFTTSLISPSNGYANSKDSSSFSSKLFCSKEIAELGNALRDKEDTNKLYH</sequence>
<reference evidence="1 2" key="1">
    <citation type="submission" date="2024-06" db="EMBL/GenBank/DDBJ databases">
        <title>Genomic Encyclopedia of Type Strains, Phase IV (KMG-IV): sequencing the most valuable type-strain genomes for metagenomic binning, comparative biology and taxonomic classification.</title>
        <authorList>
            <person name="Goeker M."/>
        </authorList>
    </citation>
    <scope>NUCLEOTIDE SEQUENCE [LARGE SCALE GENOMIC DNA]</scope>
    <source>
        <strain evidence="1 2">DSM 23649</strain>
    </source>
</reference>
<keyword evidence="2" id="KW-1185">Reference proteome</keyword>
<evidence type="ECO:0000313" key="2">
    <source>
        <dbReference type="Proteomes" id="UP001549086"/>
    </source>
</evidence>
<protein>
    <submittedName>
        <fullName evidence="1">Uncharacterized protein</fullName>
    </submittedName>
</protein>
<gene>
    <name evidence="1" type="ORF">ABID23_000713</name>
</gene>
<accession>A0ABV2HGQ1</accession>
<dbReference type="EMBL" id="JBEPLI010000004">
    <property type="protein sequence ID" value="MET3589629.1"/>
    <property type="molecule type" value="Genomic_DNA"/>
</dbReference>